<gene>
    <name evidence="2" type="ORF">ALECFALPRED_007326</name>
</gene>
<dbReference type="Pfam" id="PF08242">
    <property type="entry name" value="Methyltransf_12"/>
    <property type="match status" value="1"/>
</dbReference>
<accession>A0A8H3I1I8</accession>
<dbReference type="PANTHER" id="PTHR43591">
    <property type="entry name" value="METHYLTRANSFERASE"/>
    <property type="match status" value="1"/>
</dbReference>
<sequence length="276" mass="30739">MSFEDKSQQYLESGLNFQHALLRDLLGYTIHPDIRSDGGLPKEAKIADIGTGTGQWLIDVSAELPSAQLDGFDLSEEQYPSKAWLPSQISLSQLDITKTIPSKLEGMYDLVHVQLFLCVVQKTGPAAILNELYKLLKPGGYLQWVEYDPVSFKVVSPDPSLEQSANEKHIEIIRGPEGKATEWPSELSLYLDHAGFQEINSKSYPLPPEMYAPFMQCHLFAAEEVSLKAMKNDGSESQGIMFRKLLAEVHKECQRGVTMAESPVVVIGQKPVRMSV</sequence>
<dbReference type="AlphaFoldDB" id="A0A8H3I1I8"/>
<comment type="caution">
    <text evidence="2">The sequence shown here is derived from an EMBL/GenBank/DDBJ whole genome shotgun (WGS) entry which is preliminary data.</text>
</comment>
<name>A0A8H3I1I8_9LECA</name>
<dbReference type="SUPFAM" id="SSF53335">
    <property type="entry name" value="S-adenosyl-L-methionine-dependent methyltransferases"/>
    <property type="match status" value="1"/>
</dbReference>
<keyword evidence="3" id="KW-1185">Reference proteome</keyword>
<dbReference type="Proteomes" id="UP000664203">
    <property type="component" value="Unassembled WGS sequence"/>
</dbReference>
<feature type="domain" description="Methyltransferase type 12" evidence="1">
    <location>
        <begin position="48"/>
        <end position="142"/>
    </location>
</feature>
<evidence type="ECO:0000313" key="2">
    <source>
        <dbReference type="EMBL" id="CAF9911452.1"/>
    </source>
</evidence>
<dbReference type="CDD" id="cd02440">
    <property type="entry name" value="AdoMet_MTases"/>
    <property type="match status" value="1"/>
</dbReference>
<reference evidence="2" key="1">
    <citation type="submission" date="2021-03" db="EMBL/GenBank/DDBJ databases">
        <authorList>
            <person name="Tagirdzhanova G."/>
        </authorList>
    </citation>
    <scope>NUCLEOTIDE SEQUENCE</scope>
</reference>
<dbReference type="OrthoDB" id="417697at2759"/>
<dbReference type="InterPro" id="IPR013217">
    <property type="entry name" value="Methyltransf_12"/>
</dbReference>
<evidence type="ECO:0000259" key="1">
    <source>
        <dbReference type="Pfam" id="PF08242"/>
    </source>
</evidence>
<organism evidence="2 3">
    <name type="scientific">Alectoria fallacina</name>
    <dbReference type="NCBI Taxonomy" id="1903189"/>
    <lineage>
        <taxon>Eukaryota</taxon>
        <taxon>Fungi</taxon>
        <taxon>Dikarya</taxon>
        <taxon>Ascomycota</taxon>
        <taxon>Pezizomycotina</taxon>
        <taxon>Lecanoromycetes</taxon>
        <taxon>OSLEUM clade</taxon>
        <taxon>Lecanoromycetidae</taxon>
        <taxon>Lecanorales</taxon>
        <taxon>Lecanorineae</taxon>
        <taxon>Parmeliaceae</taxon>
        <taxon>Alectoria</taxon>
    </lineage>
</organism>
<dbReference type="EMBL" id="CAJPDR010000048">
    <property type="protein sequence ID" value="CAF9911452.1"/>
    <property type="molecule type" value="Genomic_DNA"/>
</dbReference>
<dbReference type="PANTHER" id="PTHR43591:SF50">
    <property type="entry name" value="METHYLTRANSFERASE DOMAIN-CONTAINING PROTEIN-RELATED"/>
    <property type="match status" value="1"/>
</dbReference>
<dbReference type="InterPro" id="IPR029063">
    <property type="entry name" value="SAM-dependent_MTases_sf"/>
</dbReference>
<protein>
    <recommendedName>
        <fullName evidence="1">Methyltransferase type 12 domain-containing protein</fullName>
    </recommendedName>
</protein>
<dbReference type="Gene3D" id="3.40.50.150">
    <property type="entry name" value="Vaccinia Virus protein VP39"/>
    <property type="match status" value="1"/>
</dbReference>
<evidence type="ECO:0000313" key="3">
    <source>
        <dbReference type="Proteomes" id="UP000664203"/>
    </source>
</evidence>
<proteinExistence type="predicted"/>